<dbReference type="Proteomes" id="UP000619761">
    <property type="component" value="Unassembled WGS sequence"/>
</dbReference>
<keyword evidence="3" id="KW-1185">Reference proteome</keyword>
<evidence type="ECO:0000256" key="1">
    <source>
        <dbReference type="SAM" id="SignalP"/>
    </source>
</evidence>
<keyword evidence="1" id="KW-0732">Signal</keyword>
<gene>
    <name evidence="2" type="ORF">GCM10011613_12670</name>
</gene>
<sequence length="274" mass="29690">MKNIIQCVLFSSAMVASAVAQAHSTWLLPSDTSKGNKGGWVAFDLTSSEEFFTFNGGAPKLGPIQVIAPDANTTEVQNIFEGKVRNSFEVEMTQQGTYKVFNTNSGLTARWETADGKRGFWPPRGAKADPAELATAVPKDAKNLEVTQASRRVETFVTVGAPTRESLKPTNQGLELVPVTHPNDLAASEASEFIFLMDGKPAVGAKIEVVEGGSRYRLSPAEQNYETDKNGRVKIQWKKTGMYWLGASYKDNKAAKPATGRSGSYSATFEVLAE</sequence>
<protein>
    <submittedName>
        <fullName evidence="2">ABC transporter permease</fullName>
    </submittedName>
</protein>
<organism evidence="2 3">
    <name type="scientific">Cellvibrio zantedeschiae</name>
    <dbReference type="NCBI Taxonomy" id="1237077"/>
    <lineage>
        <taxon>Bacteria</taxon>
        <taxon>Pseudomonadati</taxon>
        <taxon>Pseudomonadota</taxon>
        <taxon>Gammaproteobacteria</taxon>
        <taxon>Cellvibrionales</taxon>
        <taxon>Cellvibrionaceae</taxon>
        <taxon>Cellvibrio</taxon>
    </lineage>
</organism>
<accession>A0ABQ3AX94</accession>
<comment type="caution">
    <text evidence="2">The sequence shown here is derived from an EMBL/GenBank/DDBJ whole genome shotgun (WGS) entry which is preliminary data.</text>
</comment>
<dbReference type="InterPro" id="IPR019613">
    <property type="entry name" value="DUF4198"/>
</dbReference>
<name>A0ABQ3AX94_9GAMM</name>
<proteinExistence type="predicted"/>
<feature type="chain" id="PRO_5046776431" evidence="1">
    <location>
        <begin position="23"/>
        <end position="274"/>
    </location>
</feature>
<evidence type="ECO:0000313" key="3">
    <source>
        <dbReference type="Proteomes" id="UP000619761"/>
    </source>
</evidence>
<dbReference type="EMBL" id="BMYZ01000001">
    <property type="protein sequence ID" value="GGY69786.1"/>
    <property type="molecule type" value="Genomic_DNA"/>
</dbReference>
<evidence type="ECO:0000313" key="2">
    <source>
        <dbReference type="EMBL" id="GGY69786.1"/>
    </source>
</evidence>
<feature type="signal peptide" evidence="1">
    <location>
        <begin position="1"/>
        <end position="22"/>
    </location>
</feature>
<dbReference type="Pfam" id="PF10670">
    <property type="entry name" value="DUF4198"/>
    <property type="match status" value="1"/>
</dbReference>
<dbReference type="RefSeq" id="WP_189416841.1">
    <property type="nucleotide sequence ID" value="NZ_BMYZ01000001.1"/>
</dbReference>
<reference evidence="3" key="1">
    <citation type="journal article" date="2019" name="Int. J. Syst. Evol. Microbiol.">
        <title>The Global Catalogue of Microorganisms (GCM) 10K type strain sequencing project: providing services to taxonomists for standard genome sequencing and annotation.</title>
        <authorList>
            <consortium name="The Broad Institute Genomics Platform"/>
            <consortium name="The Broad Institute Genome Sequencing Center for Infectious Disease"/>
            <person name="Wu L."/>
            <person name="Ma J."/>
        </authorList>
    </citation>
    <scope>NUCLEOTIDE SEQUENCE [LARGE SCALE GENOMIC DNA]</scope>
    <source>
        <strain evidence="3">KCTC 32239</strain>
    </source>
</reference>